<dbReference type="InterPro" id="IPR029060">
    <property type="entry name" value="PIN-like_dom_sf"/>
</dbReference>
<evidence type="ECO:0008006" key="3">
    <source>
        <dbReference type="Google" id="ProtNLM"/>
    </source>
</evidence>
<dbReference type="EMBL" id="BIFY01000001">
    <property type="protein sequence ID" value="GCE58183.1"/>
    <property type="molecule type" value="Genomic_DNA"/>
</dbReference>
<dbReference type="AlphaFoldDB" id="A0A402D7I6"/>
<evidence type="ECO:0000313" key="1">
    <source>
        <dbReference type="EMBL" id="GCE58183.1"/>
    </source>
</evidence>
<accession>A0A402D7I6</accession>
<dbReference type="Proteomes" id="UP000289660">
    <property type="component" value="Unassembled WGS sequence"/>
</dbReference>
<reference evidence="2" key="1">
    <citation type="submission" date="2018-12" db="EMBL/GenBank/DDBJ databases">
        <title>Genome sequence of Microcystis aeruginosa NIES-4285.</title>
        <authorList>
            <person name="Tanabe Y."/>
        </authorList>
    </citation>
    <scope>NUCLEOTIDE SEQUENCE [LARGE SCALE GENOMIC DNA]</scope>
    <source>
        <strain evidence="2">NIES-4285</strain>
    </source>
</reference>
<evidence type="ECO:0000313" key="2">
    <source>
        <dbReference type="Proteomes" id="UP000289660"/>
    </source>
</evidence>
<protein>
    <recommendedName>
        <fullName evidence="3">PIN domain-containing protein</fullName>
    </recommendedName>
</protein>
<dbReference type="SUPFAM" id="SSF88723">
    <property type="entry name" value="PIN domain-like"/>
    <property type="match status" value="1"/>
</dbReference>
<dbReference type="Gene3D" id="3.40.50.1010">
    <property type="entry name" value="5'-nuclease"/>
    <property type="match status" value="1"/>
</dbReference>
<organism evidence="1 2">
    <name type="scientific">Microcystis aeruginosa NIES-4285</name>
    <dbReference type="NCBI Taxonomy" id="2497681"/>
    <lineage>
        <taxon>Bacteria</taxon>
        <taxon>Bacillati</taxon>
        <taxon>Cyanobacteriota</taxon>
        <taxon>Cyanophyceae</taxon>
        <taxon>Oscillatoriophycideae</taxon>
        <taxon>Chroococcales</taxon>
        <taxon>Microcystaceae</taxon>
        <taxon>Microcystis</taxon>
    </lineage>
</organism>
<gene>
    <name evidence="1" type="ORF">MiAbB_00086</name>
</gene>
<sequence length="67" mass="7709">MIIVDTGFWLALANEQDHHHQQAQLVIQRLREPLITTWCVVTETCYLLLTRLGNHAQLLSSRAKLIS</sequence>
<name>A0A402D7I6_MICAE</name>
<comment type="caution">
    <text evidence="1">The sequence shown here is derived from an EMBL/GenBank/DDBJ whole genome shotgun (WGS) entry which is preliminary data.</text>
</comment>
<proteinExistence type="predicted"/>